<reference evidence="3" key="1">
    <citation type="journal article" date="2019" name="Int. J. Syst. Evol. Microbiol.">
        <title>The Global Catalogue of Microorganisms (GCM) 10K type strain sequencing project: providing services to taxonomists for standard genome sequencing and annotation.</title>
        <authorList>
            <consortium name="The Broad Institute Genomics Platform"/>
            <consortium name="The Broad Institute Genome Sequencing Center for Infectious Disease"/>
            <person name="Wu L."/>
            <person name="Ma J."/>
        </authorList>
    </citation>
    <scope>NUCLEOTIDE SEQUENCE [LARGE SCALE GENOMIC DNA]</scope>
    <source>
        <strain evidence="3">CGMCC 1.16444</strain>
    </source>
</reference>
<name>A0ABV9Z1D6_9HYPH</name>
<proteinExistence type="predicted"/>
<evidence type="ECO:0000313" key="2">
    <source>
        <dbReference type="EMBL" id="MFC5067540.1"/>
    </source>
</evidence>
<protein>
    <submittedName>
        <fullName evidence="2">Uncharacterized protein</fullName>
    </submittedName>
</protein>
<accession>A0ABV9Z1D6</accession>
<dbReference type="Proteomes" id="UP001595796">
    <property type="component" value="Unassembled WGS sequence"/>
</dbReference>
<feature type="compositionally biased region" description="Basic and acidic residues" evidence="1">
    <location>
        <begin position="1"/>
        <end position="27"/>
    </location>
</feature>
<gene>
    <name evidence="2" type="ORF">ACFPFW_05865</name>
</gene>
<dbReference type="EMBL" id="JBHSJF010000005">
    <property type="protein sequence ID" value="MFC5067540.1"/>
    <property type="molecule type" value="Genomic_DNA"/>
</dbReference>
<sequence length="83" mass="9228">MADDRRREEELRGRPEMNPAEVRKRLWSEPGGDEEALREAKSSAPEGDTDDHSEETAAETPETTEHLSDAHIDKPKKAASEGS</sequence>
<organism evidence="2 3">
    <name type="scientific">Flaviflagellibacter deserti</name>
    <dbReference type="NCBI Taxonomy" id="2267266"/>
    <lineage>
        <taxon>Bacteria</taxon>
        <taxon>Pseudomonadati</taxon>
        <taxon>Pseudomonadota</taxon>
        <taxon>Alphaproteobacteria</taxon>
        <taxon>Hyphomicrobiales</taxon>
        <taxon>Flaviflagellibacter</taxon>
    </lineage>
</organism>
<feature type="region of interest" description="Disordered" evidence="1">
    <location>
        <begin position="1"/>
        <end position="83"/>
    </location>
</feature>
<keyword evidence="3" id="KW-1185">Reference proteome</keyword>
<feature type="compositionally biased region" description="Acidic residues" evidence="1">
    <location>
        <begin position="47"/>
        <end position="57"/>
    </location>
</feature>
<evidence type="ECO:0000313" key="3">
    <source>
        <dbReference type="Proteomes" id="UP001595796"/>
    </source>
</evidence>
<feature type="compositionally biased region" description="Basic and acidic residues" evidence="1">
    <location>
        <begin position="63"/>
        <end position="83"/>
    </location>
</feature>
<comment type="caution">
    <text evidence="2">The sequence shown here is derived from an EMBL/GenBank/DDBJ whole genome shotgun (WGS) entry which is preliminary data.</text>
</comment>
<evidence type="ECO:0000256" key="1">
    <source>
        <dbReference type="SAM" id="MobiDB-lite"/>
    </source>
</evidence>
<dbReference type="RefSeq" id="WP_114957028.1">
    <property type="nucleotide sequence ID" value="NZ_JBHSJF010000005.1"/>
</dbReference>